<keyword evidence="1" id="KW-0175">Coiled coil</keyword>
<evidence type="ECO:0000313" key="3">
    <source>
        <dbReference type="EMBL" id="SFK31512.1"/>
    </source>
</evidence>
<evidence type="ECO:0000256" key="1">
    <source>
        <dbReference type="SAM" id="Coils"/>
    </source>
</evidence>
<dbReference type="Proteomes" id="UP000199025">
    <property type="component" value="Unassembled WGS sequence"/>
</dbReference>
<evidence type="ECO:0000256" key="2">
    <source>
        <dbReference type="SAM" id="SignalP"/>
    </source>
</evidence>
<dbReference type="EMBL" id="FORP01000018">
    <property type="protein sequence ID" value="SFK31512.1"/>
    <property type="molecule type" value="Genomic_DNA"/>
</dbReference>
<reference evidence="3 4" key="1">
    <citation type="submission" date="2016-10" db="EMBL/GenBank/DDBJ databases">
        <authorList>
            <person name="de Groot N.N."/>
        </authorList>
    </citation>
    <scope>NUCLEOTIDE SEQUENCE [LARGE SCALE GENOMIC DNA]</scope>
    <source>
        <strain evidence="3 4">DSM 44468</strain>
    </source>
</reference>
<sequence length="350" mass="37063">MRKRALFGAACLGVAAVLGPLVAAGPALAAEVRVQSGPADELWVRYLAQYDPRSTVRIAAWQALLSSAPDAAIDRFLESGYDYAVQLAAQRKARNADFAKRVLAAFTAEFSPEVHAAAQFAVNSRDDADRERFANGGFEAAKQRDSAARAARGEQAAALAEADRAFVRGLAVQDPGAQVRGSAAYAVRPGATDADLVDFFANGWAFGARLDLESFRQQGADNEIRWRATLTALLADAAAAEQAAREASGELAEQAKAAAVRAWQAVGDHTAPARSYWAEAQQLAQSQAENWAAVYAAASTATGPNWVAITGPAQSAQSDWDAERTQAAQQAQYWAALLQQALDGEARVLA</sequence>
<keyword evidence="2" id="KW-0732">Signal</keyword>
<dbReference type="RefSeq" id="WP_245783245.1">
    <property type="nucleotide sequence ID" value="NZ_CBDQZW010000015.1"/>
</dbReference>
<protein>
    <submittedName>
        <fullName evidence="3">Uncharacterized protein</fullName>
    </submittedName>
</protein>
<proteinExistence type="predicted"/>
<gene>
    <name evidence="3" type="ORF">SAMN05421835_11811</name>
</gene>
<feature type="coiled-coil region" evidence="1">
    <location>
        <begin position="230"/>
        <end position="257"/>
    </location>
</feature>
<accession>A0A1I3YI61</accession>
<feature type="signal peptide" evidence="2">
    <location>
        <begin position="1"/>
        <end position="29"/>
    </location>
</feature>
<feature type="chain" id="PRO_5011447430" evidence="2">
    <location>
        <begin position="30"/>
        <end position="350"/>
    </location>
</feature>
<name>A0A1I3YI61_9PSEU</name>
<organism evidence="3 4">
    <name type="scientific">Amycolatopsis sacchari</name>
    <dbReference type="NCBI Taxonomy" id="115433"/>
    <lineage>
        <taxon>Bacteria</taxon>
        <taxon>Bacillati</taxon>
        <taxon>Actinomycetota</taxon>
        <taxon>Actinomycetes</taxon>
        <taxon>Pseudonocardiales</taxon>
        <taxon>Pseudonocardiaceae</taxon>
        <taxon>Amycolatopsis</taxon>
    </lineage>
</organism>
<dbReference type="STRING" id="115433.SAMN05421835_11811"/>
<keyword evidence="4" id="KW-1185">Reference proteome</keyword>
<dbReference type="AlphaFoldDB" id="A0A1I3YI61"/>
<evidence type="ECO:0000313" key="4">
    <source>
        <dbReference type="Proteomes" id="UP000199025"/>
    </source>
</evidence>